<dbReference type="RefSeq" id="WP_149307606.1">
    <property type="nucleotide sequence ID" value="NZ_SRSD01000006.1"/>
</dbReference>
<dbReference type="Pfam" id="PF00534">
    <property type="entry name" value="Glycos_transf_1"/>
    <property type="match status" value="1"/>
</dbReference>
<accession>A0A5A9XDJ6</accession>
<name>A0A5A9XDJ6_9BACT</name>
<organism evidence="3 4">
    <name type="scientific">Oryzomonas rubra</name>
    <dbReference type="NCBI Taxonomy" id="2509454"/>
    <lineage>
        <taxon>Bacteria</taxon>
        <taxon>Pseudomonadati</taxon>
        <taxon>Thermodesulfobacteriota</taxon>
        <taxon>Desulfuromonadia</taxon>
        <taxon>Geobacterales</taxon>
        <taxon>Geobacteraceae</taxon>
        <taxon>Oryzomonas</taxon>
    </lineage>
</organism>
<feature type="domain" description="Glycosyl transferase family 1" evidence="1">
    <location>
        <begin position="195"/>
        <end position="354"/>
    </location>
</feature>
<dbReference type="OrthoDB" id="5490278at2"/>
<dbReference type="AlphaFoldDB" id="A0A5A9XDJ6"/>
<dbReference type="GO" id="GO:0016757">
    <property type="term" value="F:glycosyltransferase activity"/>
    <property type="evidence" value="ECO:0007669"/>
    <property type="project" value="InterPro"/>
</dbReference>
<dbReference type="EMBL" id="SRSD01000006">
    <property type="protein sequence ID" value="KAA0891242.1"/>
    <property type="molecule type" value="Genomic_DNA"/>
</dbReference>
<evidence type="ECO:0000259" key="1">
    <source>
        <dbReference type="Pfam" id="PF00534"/>
    </source>
</evidence>
<dbReference type="PANTHER" id="PTHR45947:SF3">
    <property type="entry name" value="SULFOQUINOVOSYL TRANSFERASE SQD2"/>
    <property type="match status" value="1"/>
</dbReference>
<dbReference type="SUPFAM" id="SSF53756">
    <property type="entry name" value="UDP-Glycosyltransferase/glycogen phosphorylase"/>
    <property type="match status" value="1"/>
</dbReference>
<feature type="domain" description="Glycosyltransferase subfamily 4-like N-terminal" evidence="2">
    <location>
        <begin position="22"/>
        <end position="176"/>
    </location>
</feature>
<gene>
    <name evidence="3" type="ORF">ET418_10675</name>
</gene>
<dbReference type="Gene3D" id="3.40.50.2000">
    <property type="entry name" value="Glycogen Phosphorylase B"/>
    <property type="match status" value="2"/>
</dbReference>
<reference evidence="3 4" key="1">
    <citation type="submission" date="2019-04" db="EMBL/GenBank/DDBJ databases">
        <title>Geobacter ruber sp. nov., ferric-reducing bacteria isolated from paddy soil.</title>
        <authorList>
            <person name="Xu Z."/>
            <person name="Masuda Y."/>
            <person name="Itoh H."/>
            <person name="Senoo K."/>
        </authorList>
    </citation>
    <scope>NUCLEOTIDE SEQUENCE [LARGE SCALE GENOMIC DNA]</scope>
    <source>
        <strain evidence="3 4">Red88</strain>
    </source>
</reference>
<dbReference type="InterPro" id="IPR028098">
    <property type="entry name" value="Glyco_trans_4-like_N"/>
</dbReference>
<keyword evidence="3" id="KW-0808">Transferase</keyword>
<comment type="caution">
    <text evidence="3">The sequence shown here is derived from an EMBL/GenBank/DDBJ whole genome shotgun (WGS) entry which is preliminary data.</text>
</comment>
<dbReference type="InterPro" id="IPR001296">
    <property type="entry name" value="Glyco_trans_1"/>
</dbReference>
<dbReference type="Proteomes" id="UP000324298">
    <property type="component" value="Unassembled WGS sequence"/>
</dbReference>
<evidence type="ECO:0000313" key="3">
    <source>
        <dbReference type="EMBL" id="KAA0891242.1"/>
    </source>
</evidence>
<proteinExistence type="predicted"/>
<dbReference type="PANTHER" id="PTHR45947">
    <property type="entry name" value="SULFOQUINOVOSYL TRANSFERASE SQD2"/>
    <property type="match status" value="1"/>
</dbReference>
<dbReference type="InterPro" id="IPR050194">
    <property type="entry name" value="Glycosyltransferase_grp1"/>
</dbReference>
<protein>
    <submittedName>
        <fullName evidence="3">Glycosyltransferase</fullName>
    </submittedName>
</protein>
<keyword evidence="4" id="KW-1185">Reference proteome</keyword>
<sequence>MKILHLTPDLNFAIKFVLPIAEIQSADGNQVTICTHSNEYQTSAQAFESIRLEYHQIRFIKLNLKFQLNAFVYFRLVISLVRELRLIEPDVIISHTSLDSFIPLIVSRFATNAKLVYFNHGVPFLGYDFPLRVVFKFIEFINLRIAHLTLTIGESMRACLAPLASNHKRVVFVPPGSACGIRLITSDYEQIVKMRKETRHARGISNDERVVVYVGRPVKRKGYFDLLEAWDAFKDKNNYRLILVGPAEADMIRLDKRLSSNVHFLGYQSDPTPFYLIADVLCIPSHHEGLGYCYIEASAAGCVPICSKIPGPTDFVKHGETGMTCRTGDLRSIADSISVVLADKQLRERLARNAFLHALSYERTSLAPKISSAIQQ</sequence>
<evidence type="ECO:0000313" key="4">
    <source>
        <dbReference type="Proteomes" id="UP000324298"/>
    </source>
</evidence>
<evidence type="ECO:0000259" key="2">
    <source>
        <dbReference type="Pfam" id="PF13439"/>
    </source>
</evidence>
<dbReference type="Pfam" id="PF13439">
    <property type="entry name" value="Glyco_transf_4"/>
    <property type="match status" value="1"/>
</dbReference>